<dbReference type="AlphaFoldDB" id="A0A3G9ING6"/>
<evidence type="ECO:0000313" key="1">
    <source>
        <dbReference type="EMBL" id="BBH19856.1"/>
    </source>
</evidence>
<sequence>MEEIRSAIVNKLSLSFPDYPVFDEQVTEGSQVPYFMVVETSNGQKKAGNRRVIRSSTFNVHFFPGLLNPRSECRIMNEWCYEHLSNISFEGNTYQGRDLHAEIVDKVLHFFINFDVHLLLPREPVVIMENIVQEEHIK</sequence>
<organism evidence="1 2">
    <name type="scientific">Paenibacillus baekrokdamisoli</name>
    <dbReference type="NCBI Taxonomy" id="1712516"/>
    <lineage>
        <taxon>Bacteria</taxon>
        <taxon>Bacillati</taxon>
        <taxon>Bacillota</taxon>
        <taxon>Bacilli</taxon>
        <taxon>Bacillales</taxon>
        <taxon>Paenibacillaceae</taxon>
        <taxon>Paenibacillus</taxon>
    </lineage>
</organism>
<gene>
    <name evidence="1" type="ORF">Back11_12010</name>
</gene>
<proteinExistence type="predicted"/>
<keyword evidence="2" id="KW-1185">Reference proteome</keyword>
<dbReference type="Pfam" id="PF20765">
    <property type="entry name" value="Phage_tail_terminator_8"/>
    <property type="match status" value="1"/>
</dbReference>
<dbReference type="InterPro" id="IPR049254">
    <property type="entry name" value="Phage_tail_terminator"/>
</dbReference>
<name>A0A3G9ING6_9BACL</name>
<dbReference type="RefSeq" id="WP_125654505.1">
    <property type="nucleotide sequence ID" value="NZ_AP019308.1"/>
</dbReference>
<evidence type="ECO:0000313" key="2">
    <source>
        <dbReference type="Proteomes" id="UP000275368"/>
    </source>
</evidence>
<reference evidence="1 2" key="1">
    <citation type="submission" date="2018-11" db="EMBL/GenBank/DDBJ databases">
        <title>Complete genome sequence of Paenibacillus baekrokdamisoli strain KCTC 33723.</title>
        <authorList>
            <person name="Kang S.W."/>
            <person name="Lee K.C."/>
            <person name="Kim K.K."/>
            <person name="Kim J.S."/>
            <person name="Kim D.S."/>
            <person name="Ko S.H."/>
            <person name="Yang S.H."/>
            <person name="Lee J.S."/>
        </authorList>
    </citation>
    <scope>NUCLEOTIDE SEQUENCE [LARGE SCALE GENOMIC DNA]</scope>
    <source>
        <strain evidence="1 2">KCTC 33723</strain>
    </source>
</reference>
<accession>A0A3G9ING6</accession>
<dbReference type="OrthoDB" id="2063617at2"/>
<dbReference type="EMBL" id="AP019308">
    <property type="protein sequence ID" value="BBH19856.1"/>
    <property type="molecule type" value="Genomic_DNA"/>
</dbReference>
<dbReference type="KEGG" id="pbk:Back11_12010"/>
<protein>
    <submittedName>
        <fullName evidence="1">Uncharacterized protein</fullName>
    </submittedName>
</protein>
<dbReference type="Proteomes" id="UP000275368">
    <property type="component" value="Chromosome"/>
</dbReference>